<dbReference type="InterPro" id="IPR001452">
    <property type="entry name" value="SH3_domain"/>
</dbReference>
<keyword evidence="2 4" id="KW-0728">SH3 domain</keyword>
<dbReference type="SUPFAM" id="SSF64268">
    <property type="entry name" value="PX domain"/>
    <property type="match status" value="1"/>
</dbReference>
<dbReference type="GO" id="GO:0035091">
    <property type="term" value="F:phosphatidylinositol binding"/>
    <property type="evidence" value="ECO:0007669"/>
    <property type="project" value="InterPro"/>
</dbReference>
<dbReference type="GO" id="GO:0005938">
    <property type="term" value="C:cell cortex"/>
    <property type="evidence" value="ECO:0007669"/>
    <property type="project" value="TreeGrafter"/>
</dbReference>
<accession>A0A212DC73</accession>
<sequence length="669" mass="73304">MRICAASLIAPAPVERARQSHGQPLEAGPAAARARLAPSPLCRHGGGIGDEDDERGVQRGWRLRRLRGYGGEGSVQPLPPTGGPSVKGKPGKRLSAPRGPFPRLADCAHFHYENVDFGHIQLLLSPEREGPNVSGENELVFGVQVTCQGRSWPVLRSYDDFRSLDAHLHRCIFDRRFSCLPELPPPPEGARAAQMLVPLLLQYLETLSGLVDSNLNCGPVLTWMELDNHGRRLLLSEEASLNIPAVAAAHVVKRYTAQAPDELSFEVGDIVSVIDMPPTEDRSWWRGKRGFQVGFFPSECVELFTERPGPGLKGDADGPSCGVLAPQGVSSLTSAVPRPRGKLAGLLRTFMRSRPSRQRLRQRGILRQRVFGCDLGEHLSNSGQDVPQVLRCCSEFIEAHGVDIHSVSSLCKLYFRELPNPLLTYQLYGKFSEAMSVPGEEERLVRVHDVIQQLPPPHYRTLEYLLRHLARMARHSANTSMHARNLAIVWAPNLLRSMELESVGLGGAAAFREVRVQSVVVEFLLTHVDVLFSDTFTSAGLDPAGRCLLPRPKSLAGSGPSTRLLTLEEAQARTQGRLGIPTEPTTSKAPTSPVERRKGERGEKQRKPGGSSWKTFFALGRGPSIPRKKPLPWLGGTRARQQPSGCRPDTVTLRSAKSEESLSSQASGA</sequence>
<gene>
    <name evidence="8" type="ORF">Celaphus_00004493</name>
</gene>
<dbReference type="GO" id="GO:0005794">
    <property type="term" value="C:Golgi apparatus"/>
    <property type="evidence" value="ECO:0007669"/>
    <property type="project" value="TreeGrafter"/>
</dbReference>
<comment type="caution">
    <text evidence="8">The sequence shown here is derived from an EMBL/GenBank/DDBJ whole genome shotgun (WGS) entry which is preliminary data.</text>
</comment>
<dbReference type="PROSITE" id="PS50238">
    <property type="entry name" value="RHOGAP"/>
    <property type="match status" value="1"/>
</dbReference>
<dbReference type="FunFam" id="2.30.30.40:FF:000030">
    <property type="entry name" value="rho GTPase-activating protein 32 isoform X2"/>
    <property type="match status" value="1"/>
</dbReference>
<protein>
    <recommendedName>
        <fullName evidence="10">ARHGAP33</fullName>
    </recommendedName>
</protein>
<dbReference type="GO" id="GO:0005096">
    <property type="term" value="F:GTPase activator activity"/>
    <property type="evidence" value="ECO:0007669"/>
    <property type="project" value="UniProtKB-KW"/>
</dbReference>
<name>A0A212DC73_CEREH</name>
<reference evidence="8 9" key="1">
    <citation type="journal article" date="2018" name="Mol. Genet. Genomics">
        <title>The red deer Cervus elaphus genome CerEla1.0: sequencing, annotating, genes, and chromosomes.</title>
        <authorList>
            <person name="Bana N.A."/>
            <person name="Nyiri A."/>
            <person name="Nagy J."/>
            <person name="Frank K."/>
            <person name="Nagy T."/>
            <person name="Steger V."/>
            <person name="Schiller M."/>
            <person name="Lakatos P."/>
            <person name="Sugar L."/>
            <person name="Horn P."/>
            <person name="Barta E."/>
            <person name="Orosz L."/>
        </authorList>
    </citation>
    <scope>NUCLEOTIDE SEQUENCE [LARGE SCALE GENOMIC DNA]</scope>
    <source>
        <strain evidence="8">Hungarian</strain>
    </source>
</reference>
<feature type="region of interest" description="Disordered" evidence="5">
    <location>
        <begin position="70"/>
        <end position="98"/>
    </location>
</feature>
<evidence type="ECO:0000259" key="6">
    <source>
        <dbReference type="PROSITE" id="PS50002"/>
    </source>
</evidence>
<dbReference type="InterPro" id="IPR036028">
    <property type="entry name" value="SH3-like_dom_sf"/>
</dbReference>
<keyword evidence="3" id="KW-0343">GTPase activation</keyword>
<dbReference type="SUPFAM" id="SSF50044">
    <property type="entry name" value="SH3-domain"/>
    <property type="match status" value="1"/>
</dbReference>
<evidence type="ECO:0000259" key="7">
    <source>
        <dbReference type="PROSITE" id="PS50238"/>
    </source>
</evidence>
<dbReference type="PANTHER" id="PTHR15729:SF11">
    <property type="entry name" value="RHO GTPASE-ACTIVATING PROTEIN 33"/>
    <property type="match status" value="1"/>
</dbReference>
<dbReference type="CDD" id="cd11835">
    <property type="entry name" value="SH3_ARHGAP32_33"/>
    <property type="match status" value="1"/>
</dbReference>
<feature type="domain" description="SH3" evidence="6">
    <location>
        <begin position="244"/>
        <end position="306"/>
    </location>
</feature>
<proteinExistence type="inferred from homology"/>
<dbReference type="GO" id="GO:0001650">
    <property type="term" value="C:fibrillar center"/>
    <property type="evidence" value="ECO:0007669"/>
    <property type="project" value="TreeGrafter"/>
</dbReference>
<feature type="compositionally biased region" description="Basic and acidic residues" evidence="5">
    <location>
        <begin position="594"/>
        <end position="606"/>
    </location>
</feature>
<dbReference type="Gene3D" id="2.30.30.40">
    <property type="entry name" value="SH3 Domains"/>
    <property type="match status" value="1"/>
</dbReference>
<comment type="similarity">
    <text evidence="1">Belongs to the PX domain-containing GAP family.</text>
</comment>
<dbReference type="Gene3D" id="3.30.1520.10">
    <property type="entry name" value="Phox-like domain"/>
    <property type="match status" value="1"/>
</dbReference>
<dbReference type="AlphaFoldDB" id="A0A212DC73"/>
<dbReference type="PROSITE" id="PS50002">
    <property type="entry name" value="SH3"/>
    <property type="match status" value="1"/>
</dbReference>
<dbReference type="SMART" id="SM00326">
    <property type="entry name" value="SH3"/>
    <property type="match status" value="1"/>
</dbReference>
<evidence type="ECO:0000313" key="9">
    <source>
        <dbReference type="Proteomes" id="UP000242450"/>
    </source>
</evidence>
<dbReference type="SUPFAM" id="SSF48350">
    <property type="entry name" value="GTPase activation domain, GAP"/>
    <property type="match status" value="1"/>
</dbReference>
<evidence type="ECO:0000256" key="2">
    <source>
        <dbReference type="ARBA" id="ARBA00022443"/>
    </source>
</evidence>
<evidence type="ECO:0000313" key="8">
    <source>
        <dbReference type="EMBL" id="OWK15830.1"/>
    </source>
</evidence>
<dbReference type="GO" id="GO:0007264">
    <property type="term" value="P:small GTPase-mediated signal transduction"/>
    <property type="evidence" value="ECO:0007669"/>
    <property type="project" value="TreeGrafter"/>
</dbReference>
<evidence type="ECO:0008006" key="10">
    <source>
        <dbReference type="Google" id="ProtNLM"/>
    </source>
</evidence>
<dbReference type="Pfam" id="PF00620">
    <property type="entry name" value="RhoGAP"/>
    <property type="match status" value="1"/>
</dbReference>
<dbReference type="PANTHER" id="PTHR15729">
    <property type="entry name" value="CDC42 GTPASE-ACTIVATING PROTEIN"/>
    <property type="match status" value="1"/>
</dbReference>
<feature type="non-terminal residue" evidence="8">
    <location>
        <position position="669"/>
    </location>
</feature>
<dbReference type="InterPro" id="IPR000198">
    <property type="entry name" value="RhoGAP_dom"/>
</dbReference>
<evidence type="ECO:0000256" key="5">
    <source>
        <dbReference type="SAM" id="MobiDB-lite"/>
    </source>
</evidence>
<dbReference type="EMBL" id="MKHE01000004">
    <property type="protein sequence ID" value="OWK15830.1"/>
    <property type="molecule type" value="Genomic_DNA"/>
</dbReference>
<dbReference type="Gene3D" id="1.10.555.10">
    <property type="entry name" value="Rho GTPase activation protein"/>
    <property type="match status" value="2"/>
</dbReference>
<dbReference type="OrthoDB" id="5873004at2759"/>
<evidence type="ECO:0000256" key="3">
    <source>
        <dbReference type="ARBA" id="ARBA00022468"/>
    </source>
</evidence>
<feature type="region of interest" description="Disordered" evidence="5">
    <location>
        <begin position="574"/>
        <end position="669"/>
    </location>
</feature>
<dbReference type="GO" id="GO:0005886">
    <property type="term" value="C:plasma membrane"/>
    <property type="evidence" value="ECO:0007669"/>
    <property type="project" value="TreeGrafter"/>
</dbReference>
<evidence type="ECO:0000256" key="1">
    <source>
        <dbReference type="ARBA" id="ARBA00008795"/>
    </source>
</evidence>
<dbReference type="GO" id="GO:0005654">
    <property type="term" value="C:nucleoplasm"/>
    <property type="evidence" value="ECO:0007669"/>
    <property type="project" value="TreeGrafter"/>
</dbReference>
<organism evidence="8 9">
    <name type="scientific">Cervus elaphus hippelaphus</name>
    <name type="common">European red deer</name>
    <dbReference type="NCBI Taxonomy" id="46360"/>
    <lineage>
        <taxon>Eukaryota</taxon>
        <taxon>Metazoa</taxon>
        <taxon>Chordata</taxon>
        <taxon>Craniata</taxon>
        <taxon>Vertebrata</taxon>
        <taxon>Euteleostomi</taxon>
        <taxon>Mammalia</taxon>
        <taxon>Eutheria</taxon>
        <taxon>Laurasiatheria</taxon>
        <taxon>Artiodactyla</taxon>
        <taxon>Ruminantia</taxon>
        <taxon>Pecora</taxon>
        <taxon>Cervidae</taxon>
        <taxon>Cervinae</taxon>
        <taxon>Cervus</taxon>
    </lineage>
</organism>
<evidence type="ECO:0000256" key="4">
    <source>
        <dbReference type="PROSITE-ProRule" id="PRU00192"/>
    </source>
</evidence>
<dbReference type="Proteomes" id="UP000242450">
    <property type="component" value="Chromosome 4"/>
</dbReference>
<feature type="domain" description="Rho-GAP" evidence="7">
    <location>
        <begin position="330"/>
        <end position="532"/>
    </location>
</feature>
<dbReference type="InterPro" id="IPR051576">
    <property type="entry name" value="PX-Rho_GAP"/>
</dbReference>
<dbReference type="SMART" id="SM00324">
    <property type="entry name" value="RhoGAP"/>
    <property type="match status" value="1"/>
</dbReference>
<dbReference type="Pfam" id="PF07653">
    <property type="entry name" value="SH3_2"/>
    <property type="match status" value="1"/>
</dbReference>
<dbReference type="InterPro" id="IPR036871">
    <property type="entry name" value="PX_dom_sf"/>
</dbReference>
<dbReference type="InterPro" id="IPR008936">
    <property type="entry name" value="Rho_GTPase_activation_prot"/>
</dbReference>
<dbReference type="FunFam" id="3.30.1520.10:FF:000095">
    <property type="entry name" value="Rho GTPase-activating protein 33"/>
    <property type="match status" value="1"/>
</dbReference>
<keyword evidence="9" id="KW-1185">Reference proteome</keyword>
<dbReference type="GO" id="GO:0015629">
    <property type="term" value="C:actin cytoskeleton"/>
    <property type="evidence" value="ECO:0007669"/>
    <property type="project" value="TreeGrafter"/>
</dbReference>